<evidence type="ECO:0000259" key="2">
    <source>
        <dbReference type="Pfam" id="PF14111"/>
    </source>
</evidence>
<dbReference type="InterPro" id="IPR036691">
    <property type="entry name" value="Endo/exonu/phosph_ase_sf"/>
</dbReference>
<reference evidence="4" key="1">
    <citation type="submission" date="2016-04" db="EMBL/GenBank/DDBJ databases">
        <title>Cephalotus genome sequencing.</title>
        <authorList>
            <person name="Fukushima K."/>
            <person name="Hasebe M."/>
            <person name="Fang X."/>
        </authorList>
    </citation>
    <scope>NUCLEOTIDE SEQUENCE [LARGE SCALE GENOMIC DNA]</scope>
    <source>
        <strain evidence="4">cv. St1</strain>
    </source>
</reference>
<comment type="caution">
    <text evidence="3">The sequence shown here is derived from an EMBL/GenBank/DDBJ whole genome shotgun (WGS) entry which is preliminary data.</text>
</comment>
<evidence type="ECO:0000313" key="4">
    <source>
        <dbReference type="Proteomes" id="UP000187406"/>
    </source>
</evidence>
<dbReference type="PANTHER" id="PTHR31286:SF165">
    <property type="entry name" value="DUF4283 DOMAIN-CONTAINING PROTEIN"/>
    <property type="match status" value="1"/>
</dbReference>
<evidence type="ECO:0000313" key="3">
    <source>
        <dbReference type="EMBL" id="GAV66488.1"/>
    </source>
</evidence>
<feature type="non-terminal residue" evidence="3">
    <location>
        <position position="636"/>
    </location>
</feature>
<accession>A0A1Q3BEW3</accession>
<organism evidence="3 4">
    <name type="scientific">Cephalotus follicularis</name>
    <name type="common">Albany pitcher plant</name>
    <dbReference type="NCBI Taxonomy" id="3775"/>
    <lineage>
        <taxon>Eukaryota</taxon>
        <taxon>Viridiplantae</taxon>
        <taxon>Streptophyta</taxon>
        <taxon>Embryophyta</taxon>
        <taxon>Tracheophyta</taxon>
        <taxon>Spermatophyta</taxon>
        <taxon>Magnoliopsida</taxon>
        <taxon>eudicotyledons</taxon>
        <taxon>Gunneridae</taxon>
        <taxon>Pentapetalae</taxon>
        <taxon>rosids</taxon>
        <taxon>fabids</taxon>
        <taxon>Oxalidales</taxon>
        <taxon>Cephalotaceae</taxon>
        <taxon>Cephalotus</taxon>
    </lineage>
</organism>
<dbReference type="PANTHER" id="PTHR31286">
    <property type="entry name" value="GLYCINE-RICH CELL WALL STRUCTURAL PROTEIN 1.8-LIKE"/>
    <property type="match status" value="1"/>
</dbReference>
<dbReference type="AlphaFoldDB" id="A0A1Q3BEW3"/>
<gene>
    <name evidence="3" type="ORF">CFOL_v3_09998</name>
</gene>
<dbReference type="EMBL" id="BDDD01000482">
    <property type="protein sequence ID" value="GAV66488.1"/>
    <property type="molecule type" value="Genomic_DNA"/>
</dbReference>
<keyword evidence="4" id="KW-1185">Reference proteome</keyword>
<dbReference type="Gene3D" id="3.60.10.10">
    <property type="entry name" value="Endonuclease/exonuclease/phosphatase"/>
    <property type="match status" value="1"/>
</dbReference>
<dbReference type="OrthoDB" id="1001388at2759"/>
<feature type="region of interest" description="Disordered" evidence="1">
    <location>
        <begin position="317"/>
        <end position="345"/>
    </location>
</feature>
<evidence type="ECO:0000256" key="1">
    <source>
        <dbReference type="SAM" id="MobiDB-lite"/>
    </source>
</evidence>
<proteinExistence type="predicted"/>
<dbReference type="InterPro" id="IPR040256">
    <property type="entry name" value="At4g02000-like"/>
</dbReference>
<name>A0A1Q3BEW3_CEPFO</name>
<feature type="domain" description="DUF4283" evidence="2">
    <location>
        <begin position="27"/>
        <end position="107"/>
    </location>
</feature>
<protein>
    <submittedName>
        <fullName evidence="3">Exo_endo_phos domain-containing protein/DUF4283 domain-containing protein/zf-CCHC_4 domain-containing protein</fullName>
    </submittedName>
</protein>
<dbReference type="InParanoid" id="A0A1Q3BEW3"/>
<sequence>SLEFFQPILVDGVLRAKPPPEVAVKGAEEWENSLVAFLVGKRLPGNNVKSFLERKWSQVGRFSIHVVGSGVFLVKFDNGQARDWVLENGPWDVWGYHLAVRKWSKDMVMALEDCKTIPIWVKLTRIPVQYWTKLGLSYIASVLGKPLHMDANTTKRHALSFARVCIDMEATSTFPYNIVLELDDGTTTNIGVEYPWRPASCTLCKVFDHSNKTCPRAARREWMPKPVVLAQRKPDDAEGWITVKRKGSNHDQAQEHNCLVVPPIGEERGSGKEVIKQAPITPAKKPPGILTHNTFEAVGVDPGGVEGTQDSEGRLGEYPRIILPGGPSGHKKKKKKGREGLEESRSSKSFAAWNVRGLNDPSKQNEIRAFISSNSISLLGILESRVRKHNLEFVAKSINKRWCFVSNCNVSMSGRIVVMWDSSLLHFDPVYVNEQAIHGQVTLANNRNFFVSFVYGMCDRKARVSLWDDLNHCADRFRNNPWAVLGDFNVTRYGGEHSASGRVTKAMHEFNRAITKAELEDLRGVGFHYTWSNMRGGEQAISRKLDALGNWEWFKAFNQCQESFHPQGISDHTPILVQWFRPPSQGAKPFKFLNFWTQHNDFISLVARVRSKDIKGSPLSVLHHRLKIMKLELKSF</sequence>
<feature type="non-terminal residue" evidence="3">
    <location>
        <position position="1"/>
    </location>
</feature>
<dbReference type="InterPro" id="IPR025558">
    <property type="entry name" value="DUF4283"/>
</dbReference>
<dbReference type="SUPFAM" id="SSF56219">
    <property type="entry name" value="DNase I-like"/>
    <property type="match status" value="1"/>
</dbReference>
<dbReference type="Pfam" id="PF14111">
    <property type="entry name" value="DUF4283"/>
    <property type="match status" value="1"/>
</dbReference>
<feature type="region of interest" description="Disordered" evidence="1">
    <location>
        <begin position="281"/>
        <end position="304"/>
    </location>
</feature>
<dbReference type="Proteomes" id="UP000187406">
    <property type="component" value="Unassembled WGS sequence"/>
</dbReference>